<sequence>MGKWKRIGMFGEEFDTGSNNSGSLSSDDELILPNMIIWQISLRLVFLRLRRHGKPHLLAFRPYVTVENQLFLRLKQLGWRLPYLEGVGFCNLGGDYFNQNQIGRNRRSPFARAEESRYLREMACRLHAKVEDLMMELES</sequence>
<evidence type="ECO:0000313" key="1">
    <source>
        <dbReference type="EMBL" id="VVB13316.1"/>
    </source>
</evidence>
<proteinExistence type="predicted"/>
<dbReference type="Proteomes" id="UP000489600">
    <property type="component" value="Unassembled WGS sequence"/>
</dbReference>
<protein>
    <submittedName>
        <fullName evidence="1">Uncharacterized protein</fullName>
    </submittedName>
</protein>
<name>A0A565CIE5_9BRAS</name>
<gene>
    <name evidence="1" type="ORF">ANE_LOCUS23760</name>
</gene>
<evidence type="ECO:0000313" key="2">
    <source>
        <dbReference type="Proteomes" id="UP000489600"/>
    </source>
</evidence>
<dbReference type="EMBL" id="CABITT030000008">
    <property type="protein sequence ID" value="VVB13316.1"/>
    <property type="molecule type" value="Genomic_DNA"/>
</dbReference>
<accession>A0A565CIE5</accession>
<dbReference type="AlphaFoldDB" id="A0A565CIE5"/>
<keyword evidence="2" id="KW-1185">Reference proteome</keyword>
<reference evidence="1" key="1">
    <citation type="submission" date="2019-07" db="EMBL/GenBank/DDBJ databases">
        <authorList>
            <person name="Dittberner H."/>
        </authorList>
    </citation>
    <scope>NUCLEOTIDE SEQUENCE [LARGE SCALE GENOMIC DNA]</scope>
</reference>
<organism evidence="1 2">
    <name type="scientific">Arabis nemorensis</name>
    <dbReference type="NCBI Taxonomy" id="586526"/>
    <lineage>
        <taxon>Eukaryota</taxon>
        <taxon>Viridiplantae</taxon>
        <taxon>Streptophyta</taxon>
        <taxon>Embryophyta</taxon>
        <taxon>Tracheophyta</taxon>
        <taxon>Spermatophyta</taxon>
        <taxon>Magnoliopsida</taxon>
        <taxon>eudicotyledons</taxon>
        <taxon>Gunneridae</taxon>
        <taxon>Pentapetalae</taxon>
        <taxon>rosids</taxon>
        <taxon>malvids</taxon>
        <taxon>Brassicales</taxon>
        <taxon>Brassicaceae</taxon>
        <taxon>Arabideae</taxon>
        <taxon>Arabis</taxon>
    </lineage>
</organism>
<comment type="caution">
    <text evidence="1">The sequence shown here is derived from an EMBL/GenBank/DDBJ whole genome shotgun (WGS) entry which is preliminary data.</text>
</comment>